<dbReference type="EMBL" id="JGVK01000033">
    <property type="protein sequence ID" value="KEY90841.1"/>
    <property type="molecule type" value="Genomic_DNA"/>
</dbReference>
<dbReference type="FunFam" id="1.10.730.10:FF:000007">
    <property type="entry name" value="Valine--tRNA ligase"/>
    <property type="match status" value="1"/>
</dbReference>
<feature type="binding site" evidence="13">
    <location>
        <position position="556"/>
    </location>
    <ligand>
        <name>ATP</name>
        <dbReference type="ChEBI" id="CHEBI:30616"/>
    </ligand>
</feature>
<evidence type="ECO:0000256" key="8">
    <source>
        <dbReference type="ARBA" id="ARBA00023054"/>
    </source>
</evidence>
<comment type="function">
    <text evidence="11 13">Catalyzes the attachment of valine to tRNA(Val). As ValRS can inadvertently accommodate and process structurally similar amino acids such as threonine, to avoid such errors, it has a 'posttransfer' editing activity that hydrolyzes mischarged Thr-tRNA(Val) in a tRNA-dependent manner.</text>
</comment>
<dbReference type="Pfam" id="PF08264">
    <property type="entry name" value="Anticodon_1"/>
    <property type="match status" value="1"/>
</dbReference>
<dbReference type="FunFam" id="3.90.740.10:FF:000003">
    <property type="entry name" value="Valine--tRNA ligase"/>
    <property type="match status" value="1"/>
</dbReference>
<evidence type="ECO:0000256" key="9">
    <source>
        <dbReference type="ARBA" id="ARBA00023146"/>
    </source>
</evidence>
<evidence type="ECO:0000256" key="7">
    <source>
        <dbReference type="ARBA" id="ARBA00022917"/>
    </source>
</evidence>
<evidence type="ECO:0000313" key="17">
    <source>
        <dbReference type="EMBL" id="KEY90841.1"/>
    </source>
</evidence>
<dbReference type="SUPFAM" id="SSF52374">
    <property type="entry name" value="Nucleotidylyl transferase"/>
    <property type="match status" value="1"/>
</dbReference>
<dbReference type="STRING" id="1179155.CF67_09008"/>
<evidence type="ECO:0000256" key="13">
    <source>
        <dbReference type="HAMAP-Rule" id="MF_02004"/>
    </source>
</evidence>
<name>A0A084CM12_9GAMM</name>
<evidence type="ECO:0000256" key="2">
    <source>
        <dbReference type="ARBA" id="ARBA00011245"/>
    </source>
</evidence>
<dbReference type="GO" id="GO:0004832">
    <property type="term" value="F:valine-tRNA ligase activity"/>
    <property type="evidence" value="ECO:0007669"/>
    <property type="project" value="UniProtKB-UniRule"/>
</dbReference>
<comment type="similarity">
    <text evidence="12 13">Belongs to the class-I aminoacyl-tRNA synthetase family. ValS type 1 subfamily.</text>
</comment>
<keyword evidence="6 13" id="KW-0067">ATP-binding</keyword>
<evidence type="ECO:0000256" key="5">
    <source>
        <dbReference type="ARBA" id="ARBA00022741"/>
    </source>
</evidence>
<organism evidence="17 18">
    <name type="scientific">Candidatus Photodesmus blepharonis</name>
    <dbReference type="NCBI Taxonomy" id="1179155"/>
    <lineage>
        <taxon>Bacteria</taxon>
        <taxon>Pseudomonadati</taxon>
        <taxon>Pseudomonadota</taxon>
        <taxon>Gammaproteobacteria</taxon>
        <taxon>Vibrionales</taxon>
        <taxon>Vibrionaceae</taxon>
        <taxon>Candidatus Photodesmus</taxon>
    </lineage>
</organism>
<keyword evidence="8 13" id="KW-0175">Coiled coil</keyword>
<dbReference type="InterPro" id="IPR001412">
    <property type="entry name" value="aa-tRNA-synth_I_CS"/>
</dbReference>
<dbReference type="InterPro" id="IPR009080">
    <property type="entry name" value="tRNAsynth_Ia_anticodon-bd"/>
</dbReference>
<comment type="domain">
    <text evidence="13">ValRS has two distinct active sites: one for aminoacylation and one for editing. The misactivated threonine is translocated from the active site to the editing site.</text>
</comment>
<dbReference type="Pfam" id="PF10458">
    <property type="entry name" value="Val_tRNA-synt_C"/>
    <property type="match status" value="1"/>
</dbReference>
<dbReference type="PANTHER" id="PTHR11946:SF93">
    <property type="entry name" value="VALINE--TRNA LIGASE, CHLOROPLASTIC_MITOCHONDRIAL 2"/>
    <property type="match status" value="1"/>
</dbReference>
<dbReference type="Gene3D" id="3.90.740.10">
    <property type="entry name" value="Valyl/Leucyl/Isoleucyl-tRNA synthetase, editing domain"/>
    <property type="match status" value="1"/>
</dbReference>
<evidence type="ECO:0000313" key="18">
    <source>
        <dbReference type="Proteomes" id="UP000053784"/>
    </source>
</evidence>
<protein>
    <recommendedName>
        <fullName evidence="13">Valine--tRNA ligase</fullName>
        <ecNumber evidence="13">6.1.1.9</ecNumber>
    </recommendedName>
    <alternativeName>
        <fullName evidence="13">Valyl-tRNA synthetase</fullName>
        <shortName evidence="13">ValRS</shortName>
    </alternativeName>
</protein>
<dbReference type="GO" id="GO:0005829">
    <property type="term" value="C:cytosol"/>
    <property type="evidence" value="ECO:0007669"/>
    <property type="project" value="TreeGrafter"/>
</dbReference>
<dbReference type="PROSITE" id="PS00178">
    <property type="entry name" value="AA_TRNA_LIGASE_I"/>
    <property type="match status" value="1"/>
</dbReference>
<dbReference type="InterPro" id="IPR009008">
    <property type="entry name" value="Val/Leu/Ile-tRNA-synth_edit"/>
</dbReference>
<evidence type="ECO:0000256" key="6">
    <source>
        <dbReference type="ARBA" id="ARBA00022840"/>
    </source>
</evidence>
<dbReference type="CDD" id="cd07962">
    <property type="entry name" value="Anticodon_Ia_Val"/>
    <property type="match status" value="1"/>
</dbReference>
<dbReference type="InterPro" id="IPR002303">
    <property type="entry name" value="Valyl-tRNA_ligase"/>
</dbReference>
<evidence type="ECO:0000256" key="10">
    <source>
        <dbReference type="ARBA" id="ARBA00047552"/>
    </source>
</evidence>
<comment type="caution">
    <text evidence="17">The sequence shown here is derived from an EMBL/GenBank/DDBJ whole genome shotgun (WGS) entry which is preliminary data.</text>
</comment>
<keyword evidence="9 13" id="KW-0030">Aminoacyl-tRNA synthetase</keyword>
<evidence type="ECO:0000259" key="14">
    <source>
        <dbReference type="Pfam" id="PF00133"/>
    </source>
</evidence>
<feature type="domain" description="Aminoacyl-tRNA synthetase class Ia" evidence="14">
    <location>
        <begin position="14"/>
        <end position="629"/>
    </location>
</feature>
<evidence type="ECO:0000256" key="1">
    <source>
        <dbReference type="ARBA" id="ARBA00004496"/>
    </source>
</evidence>
<dbReference type="InterPro" id="IPR037118">
    <property type="entry name" value="Val-tRNA_synth_C_sf"/>
</dbReference>
<dbReference type="InterPro" id="IPR013155">
    <property type="entry name" value="M/V/L/I-tRNA-synth_anticd-bd"/>
</dbReference>
<dbReference type="FunFam" id="3.40.50.620:FF:000073">
    <property type="entry name" value="Valine--tRNA ligase"/>
    <property type="match status" value="1"/>
</dbReference>
<dbReference type="FunFam" id="3.90.740.10:FF:000004">
    <property type="entry name" value="Valine--tRNA ligase"/>
    <property type="match status" value="1"/>
</dbReference>
<dbReference type="GO" id="GO:0002161">
    <property type="term" value="F:aminoacyl-tRNA deacylase activity"/>
    <property type="evidence" value="ECO:0007669"/>
    <property type="project" value="InterPro"/>
</dbReference>
<dbReference type="NCBIfam" id="TIGR00422">
    <property type="entry name" value="valS"/>
    <property type="match status" value="1"/>
</dbReference>
<dbReference type="SUPFAM" id="SSF46589">
    <property type="entry name" value="tRNA-binding arm"/>
    <property type="match status" value="1"/>
</dbReference>
<dbReference type="GO" id="GO:0005524">
    <property type="term" value="F:ATP binding"/>
    <property type="evidence" value="ECO:0007669"/>
    <property type="project" value="UniProtKB-UniRule"/>
</dbReference>
<dbReference type="InterPro" id="IPR019499">
    <property type="entry name" value="Val-tRNA_synth_tRNA-bd"/>
</dbReference>
<feature type="short sequence motif" description="'KMSKS' region" evidence="13">
    <location>
        <begin position="553"/>
        <end position="557"/>
    </location>
</feature>
<keyword evidence="18" id="KW-1185">Reference proteome</keyword>
<dbReference type="GO" id="GO:0006438">
    <property type="term" value="P:valyl-tRNA aminoacylation"/>
    <property type="evidence" value="ECO:0007669"/>
    <property type="project" value="UniProtKB-UniRule"/>
</dbReference>
<feature type="coiled-coil region" evidence="13">
    <location>
        <begin position="882"/>
        <end position="951"/>
    </location>
</feature>
<evidence type="ECO:0000256" key="4">
    <source>
        <dbReference type="ARBA" id="ARBA00022598"/>
    </source>
</evidence>
<evidence type="ECO:0000259" key="16">
    <source>
        <dbReference type="Pfam" id="PF10458"/>
    </source>
</evidence>
<keyword evidence="7 13" id="KW-0648">Protein biosynthesis</keyword>
<evidence type="ECO:0000259" key="15">
    <source>
        <dbReference type="Pfam" id="PF08264"/>
    </source>
</evidence>
<comment type="domain">
    <text evidence="13">The C-terminal coiled-coil domain is crucial for aminoacylation activity.</text>
</comment>
<comment type="subcellular location">
    <subcellularLocation>
        <location evidence="1 13">Cytoplasm</location>
    </subcellularLocation>
</comment>
<keyword evidence="5 13" id="KW-0547">Nucleotide-binding</keyword>
<dbReference type="NCBIfam" id="NF004349">
    <property type="entry name" value="PRK05729.1"/>
    <property type="match status" value="1"/>
</dbReference>
<keyword evidence="3 13" id="KW-0963">Cytoplasm</keyword>
<dbReference type="eggNOG" id="COG0525">
    <property type="taxonomic scope" value="Bacteria"/>
</dbReference>
<dbReference type="HAMAP" id="MF_02004">
    <property type="entry name" value="Val_tRNA_synth_type1"/>
    <property type="match status" value="1"/>
</dbReference>
<comment type="catalytic activity">
    <reaction evidence="10 13">
        <text>tRNA(Val) + L-valine + ATP = L-valyl-tRNA(Val) + AMP + diphosphate</text>
        <dbReference type="Rhea" id="RHEA:10704"/>
        <dbReference type="Rhea" id="RHEA-COMP:9672"/>
        <dbReference type="Rhea" id="RHEA-COMP:9708"/>
        <dbReference type="ChEBI" id="CHEBI:30616"/>
        <dbReference type="ChEBI" id="CHEBI:33019"/>
        <dbReference type="ChEBI" id="CHEBI:57762"/>
        <dbReference type="ChEBI" id="CHEBI:78442"/>
        <dbReference type="ChEBI" id="CHEBI:78537"/>
        <dbReference type="ChEBI" id="CHEBI:456215"/>
        <dbReference type="EC" id="6.1.1.9"/>
    </reaction>
</comment>
<dbReference type="SUPFAM" id="SSF47323">
    <property type="entry name" value="Anticodon-binding domain of a subclass of class I aminoacyl-tRNA synthetases"/>
    <property type="match status" value="1"/>
</dbReference>
<evidence type="ECO:0000256" key="12">
    <source>
        <dbReference type="ARBA" id="ARBA00060830"/>
    </source>
</evidence>
<feature type="domain" description="Valyl-tRNA synthetase tRNA-binding arm" evidence="16">
    <location>
        <begin position="888"/>
        <end position="944"/>
    </location>
</feature>
<dbReference type="Pfam" id="PF00133">
    <property type="entry name" value="tRNA-synt_1"/>
    <property type="match status" value="1"/>
</dbReference>
<feature type="domain" description="Methionyl/Valyl/Leucyl/Isoleucyl-tRNA synthetase anticodon-binding" evidence="15">
    <location>
        <begin position="674"/>
        <end position="826"/>
    </location>
</feature>
<reference evidence="17 18" key="1">
    <citation type="submission" date="2014-03" db="EMBL/GenBank/DDBJ databases">
        <title>Selection and divergence in the genomes of co-occurring obligate luminous symbionts with specific hosts.</title>
        <authorList>
            <person name="Hendry T.A."/>
            <person name="de Wet J.R."/>
            <person name="Dunlap P.V."/>
        </authorList>
    </citation>
    <scope>NUCLEOTIDE SEQUENCE [LARGE SCALE GENOMIC DNA]</scope>
    <source>
        <strain evidence="17 18">Ppalp.1</strain>
    </source>
</reference>
<dbReference type="EC" id="6.1.1.9" evidence="13"/>
<dbReference type="Gene3D" id="1.10.730.10">
    <property type="entry name" value="Isoleucyl-tRNA Synthetase, Domain 1"/>
    <property type="match status" value="1"/>
</dbReference>
<dbReference type="PRINTS" id="PR00986">
    <property type="entry name" value="TRNASYNTHVAL"/>
</dbReference>
<dbReference type="Gene3D" id="3.40.50.620">
    <property type="entry name" value="HUPs"/>
    <property type="match status" value="2"/>
</dbReference>
<evidence type="ECO:0000256" key="3">
    <source>
        <dbReference type="ARBA" id="ARBA00022490"/>
    </source>
</evidence>
<dbReference type="Proteomes" id="UP000053784">
    <property type="component" value="Unassembled WGS sequence"/>
</dbReference>
<feature type="short sequence motif" description="'HIGH' region" evidence="13">
    <location>
        <begin position="42"/>
        <end position="52"/>
    </location>
</feature>
<accession>A0A084CM12</accession>
<evidence type="ECO:0000256" key="11">
    <source>
        <dbReference type="ARBA" id="ARBA00055630"/>
    </source>
</evidence>
<dbReference type="InterPro" id="IPR033705">
    <property type="entry name" value="Anticodon_Ia_Val"/>
</dbReference>
<dbReference type="InterPro" id="IPR010978">
    <property type="entry name" value="tRNA-bd_arm"/>
</dbReference>
<proteinExistence type="inferred from homology"/>
<dbReference type="FunFam" id="3.40.50.620:FF:000032">
    <property type="entry name" value="Valine--tRNA ligase"/>
    <property type="match status" value="1"/>
</dbReference>
<dbReference type="Gene3D" id="1.10.287.380">
    <property type="entry name" value="Valyl-tRNA synthetase, C-terminal domain"/>
    <property type="match status" value="1"/>
</dbReference>
<dbReference type="AlphaFoldDB" id="A0A084CM12"/>
<comment type="subunit">
    <text evidence="2 13">Monomer.</text>
</comment>
<dbReference type="InterPro" id="IPR002300">
    <property type="entry name" value="aa-tRNA-synth_Ia"/>
</dbReference>
<dbReference type="PANTHER" id="PTHR11946">
    <property type="entry name" value="VALYL-TRNA SYNTHETASES"/>
    <property type="match status" value="1"/>
</dbReference>
<dbReference type="FunFam" id="1.10.287.380:FF:000001">
    <property type="entry name" value="Valine--tRNA ligase"/>
    <property type="match status" value="1"/>
</dbReference>
<dbReference type="InterPro" id="IPR014729">
    <property type="entry name" value="Rossmann-like_a/b/a_fold"/>
</dbReference>
<dbReference type="RefSeq" id="WP_034415100.1">
    <property type="nucleotide sequence ID" value="NZ_JGVK01000033.1"/>
</dbReference>
<keyword evidence="4 13" id="KW-0436">Ligase</keyword>
<gene>
    <name evidence="13 17" type="primary">valS</name>
    <name evidence="17" type="ORF">CF67_09008</name>
</gene>
<dbReference type="CDD" id="cd00817">
    <property type="entry name" value="ValRS_core"/>
    <property type="match status" value="1"/>
</dbReference>
<sequence length="953" mass="111200">MEKTYKPEKIEQIIYQIWEEKGYFKANYNTFKTAYSIMIPPPNITGNLHMGHAFQTTIMDTLIRFERMKGKNVLWQVGSDHAGIATQMIVERNIEKEGKTKHCFGRDGFIDKIWEWKRKSGGNITQQLRRLGASVDWDRERFTMDDGFSSATQEAFIRLYEENLLYRSKSLVNWDPKLCTAISDLEVENKNMKGYMYYLRYPLFNGAKTLDNKNYIVVATTRPETILGDTAIAINPKDSRYNSLIGKRVLLPVVNRLIPIIGDTHANAEKGTGCVKITPAHDFDDYEVGKRHNLPMINILTYNATICDSAEIFTTNGEKSNIYSTKLPKKYHGMDRFVARKNIIAEFKNLGMLDKIKEHYLTLPYGDRSAVIIEPRLTDQWYIRTKLLSEPAIKAVKNKKIQFIPKQYENMYFSWMHNVQDWCISRQLWWGHRIPVWYDKEGRIYVGRSEKEVRRKNNIAPSISLNQDSDVLDTWFSSALWTFATQGWPDNTKALKIFHPSNVLVSGFDIIFFWVARMIMMTMHFIKDQDKKPQIPFKKVYMTGLLRDENGNKMSKSKGNIIDPIDIIDGIDLESLVKKRCNDMMQPKLAKKIEENTRTNFKNGIKPYGTDALRFTLAAMASTGRDINWNIKRLEGYRNFCNKLWNASRYVLMNTQHQDCGSESTMQLVYSLTDKWIQSQFELTVQKINAYLNNYRLDMAAKAIYEFIWNQFCDWYLELTKPILHKGTEIQQRATRNTLITVLEKTLRLAHPIIPYITESIWQNVKPLLKEIKGDTIMLQSFPQYNRTNFNQSALNNIEWVKMFITSVRNLRSEYNIAPAKPLSVMLILNKQCSIDFETNREILISLAKLDHIKLVTKMDQLPPCATVLIDKAELLIPMTGLINTRLELNRLENETRRIQNEIKRVLNKLNNENFVSRAPKKIVEKEQKKLESYREKLMKLEKQKTTVKSIVK</sequence>
<dbReference type="OrthoDB" id="9810365at2"/>
<dbReference type="SUPFAM" id="SSF50677">
    <property type="entry name" value="ValRS/IleRS/LeuRS editing domain"/>
    <property type="match status" value="1"/>
</dbReference>